<feature type="domain" description="AP-3 complex subunit delta Mu C-terminal" evidence="1">
    <location>
        <begin position="31"/>
        <end position="72"/>
    </location>
</feature>
<dbReference type="InterPro" id="IPR058898">
    <property type="entry name" value="Mu_AP3"/>
</dbReference>
<dbReference type="AlphaFoldDB" id="A0A485PD95"/>
<evidence type="ECO:0000313" key="3">
    <source>
        <dbReference type="Proteomes" id="UP000386466"/>
    </source>
</evidence>
<dbReference type="Pfam" id="PF26171">
    <property type="entry name" value="Mu_AP3"/>
    <property type="match status" value="1"/>
</dbReference>
<organism evidence="2 3">
    <name type="scientific">Lynx pardinus</name>
    <name type="common">Iberian lynx</name>
    <name type="synonym">Felis pardina</name>
    <dbReference type="NCBI Taxonomy" id="191816"/>
    <lineage>
        <taxon>Eukaryota</taxon>
        <taxon>Metazoa</taxon>
        <taxon>Chordata</taxon>
        <taxon>Craniata</taxon>
        <taxon>Vertebrata</taxon>
        <taxon>Euteleostomi</taxon>
        <taxon>Mammalia</taxon>
        <taxon>Eutheria</taxon>
        <taxon>Laurasiatheria</taxon>
        <taxon>Carnivora</taxon>
        <taxon>Feliformia</taxon>
        <taxon>Felidae</taxon>
        <taxon>Felinae</taxon>
        <taxon>Lynx</taxon>
    </lineage>
</organism>
<name>A0A485PD95_LYNPA</name>
<evidence type="ECO:0000259" key="1">
    <source>
        <dbReference type="Pfam" id="PF26171"/>
    </source>
</evidence>
<sequence length="72" mass="7962">MAQKLSGILSFIPKIEKGRKKLDFKLHFSCISYLVTTPCYSDAFAKLLESGDLSMSSLKVNGISMSFQNLLA</sequence>
<protein>
    <submittedName>
        <fullName evidence="2">Ap-3 complex subunit delta-1 isoform 1</fullName>
    </submittedName>
</protein>
<dbReference type="EMBL" id="CAAGRJ010032410">
    <property type="protein sequence ID" value="VFV42757.1"/>
    <property type="molecule type" value="Genomic_DNA"/>
</dbReference>
<proteinExistence type="predicted"/>
<evidence type="ECO:0000313" key="2">
    <source>
        <dbReference type="EMBL" id="VFV42757.1"/>
    </source>
</evidence>
<accession>A0A485PD95</accession>
<gene>
    <name evidence="2" type="ORF">LYPA_23C020087</name>
</gene>
<dbReference type="Proteomes" id="UP000386466">
    <property type="component" value="Unassembled WGS sequence"/>
</dbReference>
<reference evidence="2 3" key="1">
    <citation type="submission" date="2019-01" db="EMBL/GenBank/DDBJ databases">
        <authorList>
            <person name="Alioto T."/>
            <person name="Alioto T."/>
        </authorList>
    </citation>
    <scope>NUCLEOTIDE SEQUENCE [LARGE SCALE GENOMIC DNA]</scope>
</reference>
<keyword evidence="3" id="KW-1185">Reference proteome</keyword>